<keyword evidence="2" id="KW-0489">Methyltransferase</keyword>
<dbReference type="EMBL" id="BAAAHH010000004">
    <property type="protein sequence ID" value="GAA0943398.1"/>
    <property type="molecule type" value="Genomic_DNA"/>
</dbReference>
<accession>A0ABP4B334</accession>
<dbReference type="Proteomes" id="UP001500665">
    <property type="component" value="Unassembled WGS sequence"/>
</dbReference>
<dbReference type="InterPro" id="IPR052356">
    <property type="entry name" value="Thiol_S-MT"/>
</dbReference>
<evidence type="ECO:0000313" key="2">
    <source>
        <dbReference type="EMBL" id="GAA0943398.1"/>
    </source>
</evidence>
<dbReference type="SUPFAM" id="SSF53335">
    <property type="entry name" value="S-adenosyl-L-methionine-dependent methyltransferases"/>
    <property type="match status" value="1"/>
</dbReference>
<feature type="domain" description="Methyltransferase type 11" evidence="1">
    <location>
        <begin position="41"/>
        <end position="135"/>
    </location>
</feature>
<dbReference type="InterPro" id="IPR013216">
    <property type="entry name" value="Methyltransf_11"/>
</dbReference>
<dbReference type="CDD" id="cd02440">
    <property type="entry name" value="AdoMet_MTases"/>
    <property type="match status" value="1"/>
</dbReference>
<evidence type="ECO:0000313" key="3">
    <source>
        <dbReference type="Proteomes" id="UP001500665"/>
    </source>
</evidence>
<keyword evidence="3" id="KW-1185">Reference proteome</keyword>
<dbReference type="GO" id="GO:0032259">
    <property type="term" value="P:methylation"/>
    <property type="evidence" value="ECO:0007669"/>
    <property type="project" value="UniProtKB-KW"/>
</dbReference>
<dbReference type="PANTHER" id="PTHR45036:SF1">
    <property type="entry name" value="METHYLTRANSFERASE LIKE 7A"/>
    <property type="match status" value="1"/>
</dbReference>
<evidence type="ECO:0000259" key="1">
    <source>
        <dbReference type="Pfam" id="PF08241"/>
    </source>
</evidence>
<name>A0ABP4B334_9ACTN</name>
<dbReference type="Gene3D" id="3.40.50.150">
    <property type="entry name" value="Vaccinia Virus protein VP39"/>
    <property type="match status" value="1"/>
</dbReference>
<proteinExistence type="predicted"/>
<protein>
    <submittedName>
        <fullName evidence="2">Class I SAM-dependent methyltransferase</fullName>
    </submittedName>
</protein>
<organism evidence="2 3">
    <name type="scientific">Actinocorallia libanotica</name>
    <dbReference type="NCBI Taxonomy" id="46162"/>
    <lineage>
        <taxon>Bacteria</taxon>
        <taxon>Bacillati</taxon>
        <taxon>Actinomycetota</taxon>
        <taxon>Actinomycetes</taxon>
        <taxon>Streptosporangiales</taxon>
        <taxon>Thermomonosporaceae</taxon>
        <taxon>Actinocorallia</taxon>
    </lineage>
</organism>
<dbReference type="RefSeq" id="WP_344238234.1">
    <property type="nucleotide sequence ID" value="NZ_BAAAHH010000004.1"/>
</dbReference>
<dbReference type="InterPro" id="IPR029063">
    <property type="entry name" value="SAM-dependent_MTases_sf"/>
</dbReference>
<dbReference type="GO" id="GO:0008168">
    <property type="term" value="F:methyltransferase activity"/>
    <property type="evidence" value="ECO:0007669"/>
    <property type="project" value="UniProtKB-KW"/>
</dbReference>
<keyword evidence="2" id="KW-0808">Transferase</keyword>
<gene>
    <name evidence="2" type="ORF">GCM10009550_15390</name>
</gene>
<dbReference type="Pfam" id="PF08241">
    <property type="entry name" value="Methyltransf_11"/>
    <property type="match status" value="1"/>
</dbReference>
<comment type="caution">
    <text evidence="2">The sequence shown here is derived from an EMBL/GenBank/DDBJ whole genome shotgun (WGS) entry which is preliminary data.</text>
</comment>
<dbReference type="PANTHER" id="PTHR45036">
    <property type="entry name" value="METHYLTRANSFERASE LIKE 7B"/>
    <property type="match status" value="1"/>
</dbReference>
<sequence>MASSISHPLFARYYARYSLSLERGIARHRRTLLAGLSGTVVEIGAGNGLNFAHYPHTVTQVLAVEPEPFLREIAERNAASAPVPVKVVDGLAERLPAADGECDAAVASLVLCTVPDVAAALAEIIRVLKPGGSLRFLEHVRSPHPARARVQRFLDATIWPRLAGGCHCGRDTAAAIRAAGFTVEEMAELTAMPFPGSPQILGAATTPVKSP</sequence>
<reference evidence="3" key="1">
    <citation type="journal article" date="2019" name="Int. J. Syst. Evol. Microbiol.">
        <title>The Global Catalogue of Microorganisms (GCM) 10K type strain sequencing project: providing services to taxonomists for standard genome sequencing and annotation.</title>
        <authorList>
            <consortium name="The Broad Institute Genomics Platform"/>
            <consortium name="The Broad Institute Genome Sequencing Center for Infectious Disease"/>
            <person name="Wu L."/>
            <person name="Ma J."/>
        </authorList>
    </citation>
    <scope>NUCLEOTIDE SEQUENCE [LARGE SCALE GENOMIC DNA]</scope>
    <source>
        <strain evidence="3">JCM 10696</strain>
    </source>
</reference>